<accession>A0A928UVQ6</accession>
<dbReference type="PANTHER" id="PTHR18640:SF5">
    <property type="entry name" value="SODIUM_BILE ACID COTRANSPORTER 7"/>
    <property type="match status" value="1"/>
</dbReference>
<feature type="transmembrane region" description="Helical" evidence="1">
    <location>
        <begin position="38"/>
        <end position="56"/>
    </location>
</feature>
<feature type="transmembrane region" description="Helical" evidence="1">
    <location>
        <begin position="9"/>
        <end position="26"/>
    </location>
</feature>
<keyword evidence="1" id="KW-1133">Transmembrane helix</keyword>
<dbReference type="PANTHER" id="PTHR18640">
    <property type="entry name" value="SOLUTE CARRIER FAMILY 10 MEMBER 7"/>
    <property type="match status" value="1"/>
</dbReference>
<dbReference type="PIRSF" id="PIRSF026166">
    <property type="entry name" value="UCP026166"/>
    <property type="match status" value="1"/>
</dbReference>
<dbReference type="GO" id="GO:0005886">
    <property type="term" value="C:plasma membrane"/>
    <property type="evidence" value="ECO:0007669"/>
    <property type="project" value="TreeGrafter"/>
</dbReference>
<protein>
    <recommendedName>
        <fullName evidence="4">Solute carrier family 10 (Sodium/bile acid cotransporter), member 7</fullName>
    </recommendedName>
</protein>
<name>A0A928UVQ6_9SPHI</name>
<feature type="transmembrane region" description="Helical" evidence="1">
    <location>
        <begin position="203"/>
        <end position="222"/>
    </location>
</feature>
<feature type="transmembrane region" description="Helical" evidence="1">
    <location>
        <begin position="130"/>
        <end position="152"/>
    </location>
</feature>
<evidence type="ECO:0000313" key="3">
    <source>
        <dbReference type="Proteomes" id="UP000616201"/>
    </source>
</evidence>
<dbReference type="Proteomes" id="UP000616201">
    <property type="component" value="Unassembled WGS sequence"/>
</dbReference>
<proteinExistence type="predicted"/>
<dbReference type="Pfam" id="PF13593">
    <property type="entry name" value="SBF_like"/>
    <property type="match status" value="1"/>
</dbReference>
<feature type="transmembrane region" description="Helical" evidence="1">
    <location>
        <begin position="99"/>
        <end position="123"/>
    </location>
</feature>
<dbReference type="AlphaFoldDB" id="A0A928UVQ6"/>
<feature type="transmembrane region" description="Helical" evidence="1">
    <location>
        <begin position="68"/>
        <end position="87"/>
    </location>
</feature>
<keyword evidence="1" id="KW-0812">Transmembrane</keyword>
<dbReference type="InterPro" id="IPR016833">
    <property type="entry name" value="Put_Na-Bile_cotransptr"/>
</dbReference>
<evidence type="ECO:0000256" key="1">
    <source>
        <dbReference type="SAM" id="Phobius"/>
    </source>
</evidence>
<reference evidence="2" key="1">
    <citation type="submission" date="2018-02" db="EMBL/GenBank/DDBJ databases">
        <authorList>
            <person name="Vasarhelyi B.M."/>
            <person name="Deshmukh S."/>
            <person name="Balint B."/>
            <person name="Kukolya J."/>
        </authorList>
    </citation>
    <scope>NUCLEOTIDE SEQUENCE</scope>
    <source>
        <strain evidence="2">KB22</strain>
    </source>
</reference>
<sequence length="327" mass="36762">MKKIKIDGFILALLLVIVIAYLFPQLNEIQNGELLETISTIGVSLIFFFYGLKLSFADIKTGLSNWKLHVLIQSITFILFPLIILAFRPFVQTYMQEQFWLSFFFLAALPSTVSSSVVMVSIAKGNIPAAIFNASLSGLIAVIVTPLWMSLFLDFENVDILGDVYLGLIKEIIVPIILGLLLQKYWGKWATKYSKALAKFDKAVILLIVYMSFAESFTSGVFENIGKIYLIGIFVGVIALFFLVYGLIDLLCTKVFHFNREDRITALFCGSKKSLTHGSVFGKFLFANSANAGLYFLPLMIYHAFQIFVITLIAQRYGKEEPTKNKV</sequence>
<evidence type="ECO:0000313" key="2">
    <source>
        <dbReference type="EMBL" id="MBE8712401.1"/>
    </source>
</evidence>
<dbReference type="InterPro" id="IPR038770">
    <property type="entry name" value="Na+/solute_symporter_sf"/>
</dbReference>
<dbReference type="RefSeq" id="WP_196934736.1">
    <property type="nucleotide sequence ID" value="NZ_MU158698.1"/>
</dbReference>
<gene>
    <name evidence="2" type="ORF">C4F49_01730</name>
</gene>
<feature type="transmembrane region" description="Helical" evidence="1">
    <location>
        <begin position="292"/>
        <end position="314"/>
    </location>
</feature>
<feature type="transmembrane region" description="Helical" evidence="1">
    <location>
        <begin position="164"/>
        <end position="182"/>
    </location>
</feature>
<keyword evidence="1" id="KW-0472">Membrane</keyword>
<dbReference type="Gene3D" id="1.20.1530.20">
    <property type="match status" value="1"/>
</dbReference>
<evidence type="ECO:0008006" key="4">
    <source>
        <dbReference type="Google" id="ProtNLM"/>
    </source>
</evidence>
<keyword evidence="3" id="KW-1185">Reference proteome</keyword>
<feature type="transmembrane region" description="Helical" evidence="1">
    <location>
        <begin position="228"/>
        <end position="252"/>
    </location>
</feature>
<organism evidence="2 3">
    <name type="scientific">Sphingobacterium hungaricum</name>
    <dbReference type="NCBI Taxonomy" id="2082723"/>
    <lineage>
        <taxon>Bacteria</taxon>
        <taxon>Pseudomonadati</taxon>
        <taxon>Bacteroidota</taxon>
        <taxon>Sphingobacteriia</taxon>
        <taxon>Sphingobacteriales</taxon>
        <taxon>Sphingobacteriaceae</taxon>
        <taxon>Sphingobacterium</taxon>
    </lineage>
</organism>
<dbReference type="EMBL" id="PRDK01000001">
    <property type="protein sequence ID" value="MBE8712401.1"/>
    <property type="molecule type" value="Genomic_DNA"/>
</dbReference>
<comment type="caution">
    <text evidence="2">The sequence shown here is derived from an EMBL/GenBank/DDBJ whole genome shotgun (WGS) entry which is preliminary data.</text>
</comment>